<keyword evidence="9" id="KW-0808">Transferase</keyword>
<feature type="transmembrane region" description="Helical" evidence="7">
    <location>
        <begin position="34"/>
        <end position="55"/>
    </location>
</feature>
<evidence type="ECO:0000259" key="8">
    <source>
        <dbReference type="Pfam" id="PF01757"/>
    </source>
</evidence>
<reference evidence="9 10" key="1">
    <citation type="submission" date="2020-03" db="EMBL/GenBank/DDBJ databases">
        <title>A novel species.</title>
        <authorList>
            <person name="Gao J."/>
        </authorList>
    </citation>
    <scope>NUCLEOTIDE SEQUENCE [LARGE SCALE GENOMIC DNA]</scope>
    <source>
        <strain evidence="9 10">QMT-12</strain>
    </source>
</reference>
<evidence type="ECO:0000313" key="9">
    <source>
        <dbReference type="EMBL" id="QIQ03326.1"/>
    </source>
</evidence>
<comment type="similarity">
    <text evidence="2">Belongs to the acyltransferase 3 family.</text>
</comment>
<keyword evidence="9" id="KW-0012">Acyltransferase</keyword>
<dbReference type="PANTHER" id="PTHR40074:SF2">
    <property type="entry name" value="O-ACETYLTRANSFERASE WECH"/>
    <property type="match status" value="1"/>
</dbReference>
<feature type="transmembrane region" description="Helical" evidence="7">
    <location>
        <begin position="75"/>
        <end position="96"/>
    </location>
</feature>
<dbReference type="PANTHER" id="PTHR40074">
    <property type="entry name" value="O-ACETYLTRANSFERASE WECH"/>
    <property type="match status" value="1"/>
</dbReference>
<dbReference type="RefSeq" id="WP_167028970.1">
    <property type="nucleotide sequence ID" value="NZ_CP050177.1"/>
</dbReference>
<keyword evidence="4 7" id="KW-0812">Transmembrane</keyword>
<feature type="transmembrane region" description="Helical" evidence="7">
    <location>
        <begin position="301"/>
        <end position="320"/>
    </location>
</feature>
<evidence type="ECO:0000256" key="1">
    <source>
        <dbReference type="ARBA" id="ARBA00004651"/>
    </source>
</evidence>
<feature type="transmembrane region" description="Helical" evidence="7">
    <location>
        <begin position="108"/>
        <end position="128"/>
    </location>
</feature>
<feature type="domain" description="Acyltransferase 3" evidence="8">
    <location>
        <begin position="30"/>
        <end position="351"/>
    </location>
</feature>
<name>A0A6G9GZ36_9ACTN</name>
<feature type="transmembrane region" description="Helical" evidence="7">
    <location>
        <begin position="180"/>
        <end position="197"/>
    </location>
</feature>
<comment type="subcellular location">
    <subcellularLocation>
        <location evidence="1">Cell membrane</location>
        <topology evidence="1">Multi-pass membrane protein</topology>
    </subcellularLocation>
</comment>
<dbReference type="Pfam" id="PF01757">
    <property type="entry name" value="Acyl_transf_3"/>
    <property type="match status" value="1"/>
</dbReference>
<accession>A0A6G9GZ36</accession>
<evidence type="ECO:0000313" key="10">
    <source>
        <dbReference type="Proteomes" id="UP000501179"/>
    </source>
</evidence>
<gene>
    <name evidence="9" type="ORF">HA039_14140</name>
</gene>
<dbReference type="EMBL" id="CP050177">
    <property type="protein sequence ID" value="QIQ03326.1"/>
    <property type="molecule type" value="Genomic_DNA"/>
</dbReference>
<keyword evidence="3" id="KW-1003">Cell membrane</keyword>
<dbReference type="GO" id="GO:0009246">
    <property type="term" value="P:enterobacterial common antigen biosynthetic process"/>
    <property type="evidence" value="ECO:0007669"/>
    <property type="project" value="TreeGrafter"/>
</dbReference>
<evidence type="ECO:0000256" key="3">
    <source>
        <dbReference type="ARBA" id="ARBA00022475"/>
    </source>
</evidence>
<proteinExistence type="inferred from homology"/>
<feature type="transmembrane region" description="Helical" evidence="7">
    <location>
        <begin position="209"/>
        <end position="231"/>
    </location>
</feature>
<feature type="transmembrane region" description="Helical" evidence="7">
    <location>
        <begin position="243"/>
        <end position="263"/>
    </location>
</feature>
<evidence type="ECO:0000256" key="2">
    <source>
        <dbReference type="ARBA" id="ARBA00007400"/>
    </source>
</evidence>
<dbReference type="InterPro" id="IPR002656">
    <property type="entry name" value="Acyl_transf_3_dom"/>
</dbReference>
<dbReference type="KEGG" id="slia:HA039_14140"/>
<dbReference type="AlphaFoldDB" id="A0A6G9GZ36"/>
<organism evidence="9 10">
    <name type="scientific">Streptomyces liangshanensis</name>
    <dbReference type="NCBI Taxonomy" id="2717324"/>
    <lineage>
        <taxon>Bacteria</taxon>
        <taxon>Bacillati</taxon>
        <taxon>Actinomycetota</taxon>
        <taxon>Actinomycetes</taxon>
        <taxon>Kitasatosporales</taxon>
        <taxon>Streptomycetaceae</taxon>
        <taxon>Streptomyces</taxon>
    </lineage>
</organism>
<feature type="transmembrane region" description="Helical" evidence="7">
    <location>
        <begin position="269"/>
        <end position="289"/>
    </location>
</feature>
<keyword evidence="6 7" id="KW-0472">Membrane</keyword>
<evidence type="ECO:0000256" key="6">
    <source>
        <dbReference type="ARBA" id="ARBA00023136"/>
    </source>
</evidence>
<sequence>MHNPGLLPTTPPVPAPVTTPAVPRVREHRYDIDLIRVLASVGVIVCHAAGELMTAVGRSPAGGSPVYWTAVVADGLSRCAVPLFFAMAGWVVLSGAPPRDGAQVRTRLTRILVPMAVWTAAYLLWGWVRDTNPDPTRSLALDALFGTVRPAFHLWYLYTYAPVILLLSTVVLIRAGKRPWGPGVALLALALAPTLRTDANKLLDLQLPSFTWTFTLYQVVYAVAGALLLTVPRSVTTGRRRRLLWLAAAGCAWAAVVAEEHYVHFPSPYASPFVALLVGALLMAFNGLTVPERLRPLLTRLGGAAFGAYLVHLFFLQALAPHLVTARAGWLHAPALLAALTVATVGLSFVASLLWERLRLRRWLG</sequence>
<feature type="transmembrane region" description="Helical" evidence="7">
    <location>
        <begin position="155"/>
        <end position="173"/>
    </location>
</feature>
<feature type="transmembrane region" description="Helical" evidence="7">
    <location>
        <begin position="332"/>
        <end position="355"/>
    </location>
</feature>
<keyword evidence="5 7" id="KW-1133">Transmembrane helix</keyword>
<evidence type="ECO:0000256" key="5">
    <source>
        <dbReference type="ARBA" id="ARBA00022989"/>
    </source>
</evidence>
<dbReference type="GO" id="GO:0005886">
    <property type="term" value="C:plasma membrane"/>
    <property type="evidence" value="ECO:0007669"/>
    <property type="project" value="UniProtKB-SubCell"/>
</dbReference>
<dbReference type="GO" id="GO:0016413">
    <property type="term" value="F:O-acetyltransferase activity"/>
    <property type="evidence" value="ECO:0007669"/>
    <property type="project" value="TreeGrafter"/>
</dbReference>
<keyword evidence="10" id="KW-1185">Reference proteome</keyword>
<evidence type="ECO:0000256" key="7">
    <source>
        <dbReference type="SAM" id="Phobius"/>
    </source>
</evidence>
<evidence type="ECO:0000256" key="4">
    <source>
        <dbReference type="ARBA" id="ARBA00022692"/>
    </source>
</evidence>
<protein>
    <submittedName>
        <fullName evidence="9">Acyltransferase</fullName>
    </submittedName>
</protein>
<dbReference type="Proteomes" id="UP000501179">
    <property type="component" value="Chromosome"/>
</dbReference>